<dbReference type="Gene3D" id="3.40.33.10">
    <property type="entry name" value="CAP"/>
    <property type="match status" value="1"/>
</dbReference>
<feature type="chain" id="PRO_5024375584" evidence="1">
    <location>
        <begin position="17"/>
        <end position="187"/>
    </location>
</feature>
<dbReference type="Pfam" id="PF00188">
    <property type="entry name" value="CAP"/>
    <property type="match status" value="1"/>
</dbReference>
<evidence type="ECO:0000259" key="2">
    <source>
        <dbReference type="SMART" id="SM00198"/>
    </source>
</evidence>
<protein>
    <submittedName>
        <fullName evidence="3">SCP domain-containing protein</fullName>
    </submittedName>
</protein>
<dbReference type="PANTHER" id="PTHR10334">
    <property type="entry name" value="CYSTEINE-RICH SECRETORY PROTEIN-RELATED"/>
    <property type="match status" value="1"/>
</dbReference>
<feature type="domain" description="SCP" evidence="2">
    <location>
        <begin position="22"/>
        <end position="164"/>
    </location>
</feature>
<keyword evidence="1" id="KW-0732">Signal</keyword>
<dbReference type="AlphaFoldDB" id="A0A5K3G0C0"/>
<feature type="signal peptide" evidence="1">
    <location>
        <begin position="1"/>
        <end position="16"/>
    </location>
</feature>
<dbReference type="InterPro" id="IPR014044">
    <property type="entry name" value="CAP_dom"/>
</dbReference>
<proteinExistence type="predicted"/>
<accession>A0A5K3G0C0</accession>
<dbReference type="InterPro" id="IPR035940">
    <property type="entry name" value="CAP_sf"/>
</dbReference>
<evidence type="ECO:0000313" key="3">
    <source>
        <dbReference type="WBParaSite" id="MCU_011635-RA"/>
    </source>
</evidence>
<dbReference type="CDD" id="cd05380">
    <property type="entry name" value="CAP_euk"/>
    <property type="match status" value="1"/>
</dbReference>
<organism evidence="3">
    <name type="scientific">Mesocestoides corti</name>
    <name type="common">Flatworm</name>
    <dbReference type="NCBI Taxonomy" id="53468"/>
    <lineage>
        <taxon>Eukaryota</taxon>
        <taxon>Metazoa</taxon>
        <taxon>Spiralia</taxon>
        <taxon>Lophotrochozoa</taxon>
        <taxon>Platyhelminthes</taxon>
        <taxon>Cestoda</taxon>
        <taxon>Eucestoda</taxon>
        <taxon>Cyclophyllidea</taxon>
        <taxon>Mesocestoididae</taxon>
        <taxon>Mesocestoides</taxon>
    </lineage>
</organism>
<dbReference type="InterPro" id="IPR001283">
    <property type="entry name" value="CRISP-related"/>
</dbReference>
<name>A0A5K3G0C0_MESCO</name>
<dbReference type="WBParaSite" id="MCU_011635-RA">
    <property type="protein sequence ID" value="MCU_011635-RA"/>
    <property type="gene ID" value="MCU_011635"/>
</dbReference>
<reference evidence="3" key="1">
    <citation type="submission" date="2019-11" db="UniProtKB">
        <authorList>
            <consortium name="WormBaseParasite"/>
        </authorList>
    </citation>
    <scope>IDENTIFICATION</scope>
</reference>
<evidence type="ECO:0000256" key="1">
    <source>
        <dbReference type="SAM" id="SignalP"/>
    </source>
</evidence>
<dbReference type="SMART" id="SM00198">
    <property type="entry name" value="SCP"/>
    <property type="match status" value="1"/>
</dbReference>
<sequence length="187" mass="21061">MRSVIYFAVLILGAVADIPTEEQRTQIVELLTNLRESVDPPASNMLLMKYSSELETTAQNFLANCSSTGLDQSSLPVDIFDFGNAYNNKGPMYVDMLTFYASDKQYYNYDQNQCTGFCRYYKVMTLATSNAVGCAQNNCTRQGDTFESYLTVCLFKMNGGNTDERPYKRGKSCTECPDGFVCHRKQC</sequence>
<dbReference type="SUPFAM" id="SSF55797">
    <property type="entry name" value="PR-1-like"/>
    <property type="match status" value="1"/>
</dbReference>